<proteinExistence type="predicted"/>
<accession>A0AAD6ZDP9</accession>
<reference evidence="3" key="1">
    <citation type="submission" date="2023-03" db="EMBL/GenBank/DDBJ databases">
        <title>Massive genome expansion in bonnet fungi (Mycena s.s.) driven by repeated elements and novel gene families across ecological guilds.</title>
        <authorList>
            <consortium name="Lawrence Berkeley National Laboratory"/>
            <person name="Harder C.B."/>
            <person name="Miyauchi S."/>
            <person name="Viragh M."/>
            <person name="Kuo A."/>
            <person name="Thoen E."/>
            <person name="Andreopoulos B."/>
            <person name="Lu D."/>
            <person name="Skrede I."/>
            <person name="Drula E."/>
            <person name="Henrissat B."/>
            <person name="Morin E."/>
            <person name="Kohler A."/>
            <person name="Barry K."/>
            <person name="LaButti K."/>
            <person name="Morin E."/>
            <person name="Salamov A."/>
            <person name="Lipzen A."/>
            <person name="Mereny Z."/>
            <person name="Hegedus B."/>
            <person name="Baldrian P."/>
            <person name="Stursova M."/>
            <person name="Weitz H."/>
            <person name="Taylor A."/>
            <person name="Grigoriev I.V."/>
            <person name="Nagy L.G."/>
            <person name="Martin F."/>
            <person name="Kauserud H."/>
        </authorList>
    </citation>
    <scope>NUCLEOTIDE SEQUENCE</scope>
    <source>
        <strain evidence="3">CBHHK002</strain>
    </source>
</reference>
<evidence type="ECO:0000313" key="3">
    <source>
        <dbReference type="EMBL" id="KAJ7318710.1"/>
    </source>
</evidence>
<evidence type="ECO:0000313" key="4">
    <source>
        <dbReference type="Proteomes" id="UP001218218"/>
    </source>
</evidence>
<dbReference type="AlphaFoldDB" id="A0AAD6ZDP9"/>
<feature type="non-terminal residue" evidence="3">
    <location>
        <position position="249"/>
    </location>
</feature>
<keyword evidence="4" id="KW-1185">Reference proteome</keyword>
<protein>
    <recommendedName>
        <fullName evidence="2">Retrovirus-related Pol polyprotein from transposon TNT 1-94-like beta-barrel domain-containing protein</fullName>
    </recommendedName>
</protein>
<dbReference type="EMBL" id="JARIHO010000056">
    <property type="protein sequence ID" value="KAJ7318710.1"/>
    <property type="molecule type" value="Genomic_DNA"/>
</dbReference>
<comment type="caution">
    <text evidence="3">The sequence shown here is derived from an EMBL/GenBank/DDBJ whole genome shotgun (WGS) entry which is preliminary data.</text>
</comment>
<evidence type="ECO:0000259" key="2">
    <source>
        <dbReference type="Pfam" id="PF22936"/>
    </source>
</evidence>
<evidence type="ECO:0000256" key="1">
    <source>
        <dbReference type="SAM" id="Coils"/>
    </source>
</evidence>
<dbReference type="Pfam" id="PF22936">
    <property type="entry name" value="Pol_BBD"/>
    <property type="match status" value="1"/>
</dbReference>
<dbReference type="Proteomes" id="UP001218218">
    <property type="component" value="Unassembled WGS sequence"/>
</dbReference>
<dbReference type="InterPro" id="IPR054722">
    <property type="entry name" value="PolX-like_BBD"/>
</dbReference>
<feature type="coiled-coil region" evidence="1">
    <location>
        <begin position="67"/>
        <end position="94"/>
    </location>
</feature>
<sequence length="249" mass="27995">MASRDDDDYAPSRIRLPTLGQNGENFVIWKTQLKSQITGMGKARYINGRATEPVKPILADGANDAARAAHKRDLETYDEEMDEWEKHNEKIRTLFFATIHETHKIRIANHTSARESWNMLCKMYEHQGELHTQSLVDRMHALKCPEGDRDPRPTLDQLDLLIANHASAGGTPNYSFAFSATDVATDFTKIEEAGIVSRGSTALLDSGANRHYCPSRKRFIEYRTIDAVPIRSADNRTFFATGCGKVPVT</sequence>
<organism evidence="3 4">
    <name type="scientific">Mycena albidolilacea</name>
    <dbReference type="NCBI Taxonomy" id="1033008"/>
    <lineage>
        <taxon>Eukaryota</taxon>
        <taxon>Fungi</taxon>
        <taxon>Dikarya</taxon>
        <taxon>Basidiomycota</taxon>
        <taxon>Agaricomycotina</taxon>
        <taxon>Agaricomycetes</taxon>
        <taxon>Agaricomycetidae</taxon>
        <taxon>Agaricales</taxon>
        <taxon>Marasmiineae</taxon>
        <taxon>Mycenaceae</taxon>
        <taxon>Mycena</taxon>
    </lineage>
</organism>
<name>A0AAD6ZDP9_9AGAR</name>
<dbReference type="Pfam" id="PF14223">
    <property type="entry name" value="Retrotran_gag_2"/>
    <property type="match status" value="1"/>
</dbReference>
<keyword evidence="1" id="KW-0175">Coiled coil</keyword>
<feature type="domain" description="Retrovirus-related Pol polyprotein from transposon TNT 1-94-like beta-barrel" evidence="2">
    <location>
        <begin position="203"/>
        <end position="248"/>
    </location>
</feature>
<gene>
    <name evidence="3" type="ORF">DFH08DRAFT_1036016</name>
</gene>